<sequence precursor="true">MKNFFCFLLIAGTTIITGCQNPLNGIDKVQTHIENVDSLKDENILKAEEYKETSESNNAAAKDNSKNSYTGEAEKDKSKEKTSVNGSTDLNDDNKVKEVISVTAYYRDSDGLLIPVTRNIKKEEGVAKAAIRSMIDNEVNREVLKPLGLVPVLPEGTEVLGINIVDGIAIIDLNNKVLDYKTEQDERNIFSAIVYTLTEFKTINGVQFLINGYEKKELKYSGNISNIMTRDNTLINSDRLNADSKTMKFDVYLYKYLENKHEYLLPISMEYIGVTKDLLPVQIVRTLAKEPKDPKLYTQMPENVELIGSKVDDKVLTLDFSKEIKNYGGNSREEGLLKQILYTMKQIKGVEKVEILIEGEKDDLPEGTDISSALRIPDGINRVSE</sequence>
<feature type="compositionally biased region" description="Basic and acidic residues" evidence="1">
    <location>
        <begin position="72"/>
        <end position="82"/>
    </location>
</feature>
<dbReference type="OrthoDB" id="9809406at2"/>
<dbReference type="KEGG" id="ccl:Clocl_1230"/>
<dbReference type="eggNOG" id="COG5401">
    <property type="taxonomic scope" value="Bacteria"/>
</dbReference>
<dbReference type="AlphaFoldDB" id="G8LYY9"/>
<dbReference type="SMART" id="SM00909">
    <property type="entry name" value="Germane"/>
    <property type="match status" value="2"/>
</dbReference>
<reference evidence="3 4" key="2">
    <citation type="journal article" date="2012" name="Stand. Genomic Sci.">
        <title>Complete Genome Sequence of Clostridium clariflavum DSM 19732.</title>
        <authorList>
            <person name="Izquierdo J.A."/>
            <person name="Goodwin L."/>
            <person name="Davenport K.W."/>
            <person name="Teshima H."/>
            <person name="Bruce D."/>
            <person name="Detter C."/>
            <person name="Tapia R."/>
            <person name="Han S."/>
            <person name="Land M."/>
            <person name="Hauser L."/>
            <person name="Jeffries C.D."/>
            <person name="Han J."/>
            <person name="Pitluck S."/>
            <person name="Nolan M."/>
            <person name="Chen A."/>
            <person name="Huntemann M."/>
            <person name="Mavromatis K."/>
            <person name="Mikhailova N."/>
            <person name="Liolios K."/>
            <person name="Woyke T."/>
            <person name="Lynd L.R."/>
        </authorList>
    </citation>
    <scope>NUCLEOTIDE SEQUENCE [LARGE SCALE GENOMIC DNA]</scope>
    <source>
        <strain evidence="4">DSM 19732 / NBRC 101661 / EBR45</strain>
    </source>
</reference>
<feature type="domain" description="GerMN" evidence="2">
    <location>
        <begin position="280"/>
        <end position="366"/>
    </location>
</feature>
<dbReference type="STRING" id="720554.Clocl_1230"/>
<evidence type="ECO:0000259" key="2">
    <source>
        <dbReference type="SMART" id="SM00909"/>
    </source>
</evidence>
<dbReference type="EMBL" id="CP003065">
    <property type="protein sequence ID" value="AEV67891.1"/>
    <property type="molecule type" value="Genomic_DNA"/>
</dbReference>
<dbReference type="HOGENOM" id="CLU_059512_1_0_9"/>
<proteinExistence type="predicted"/>
<keyword evidence="4" id="KW-1185">Reference proteome</keyword>
<feature type="region of interest" description="Disordered" evidence="1">
    <location>
        <begin position="50"/>
        <end position="90"/>
    </location>
</feature>
<gene>
    <name evidence="3" type="ordered locus">Clocl_1230</name>
</gene>
<name>G8LYY9_ACECE</name>
<dbReference type="Proteomes" id="UP000005435">
    <property type="component" value="Chromosome"/>
</dbReference>
<organism evidence="3 4">
    <name type="scientific">Acetivibrio clariflavus (strain DSM 19732 / NBRC 101661 / EBR45)</name>
    <name type="common">Clostridium clariflavum</name>
    <dbReference type="NCBI Taxonomy" id="720554"/>
    <lineage>
        <taxon>Bacteria</taxon>
        <taxon>Bacillati</taxon>
        <taxon>Bacillota</taxon>
        <taxon>Clostridia</taxon>
        <taxon>Eubacteriales</taxon>
        <taxon>Oscillospiraceae</taxon>
        <taxon>Acetivibrio</taxon>
    </lineage>
</organism>
<reference evidence="4" key="1">
    <citation type="submission" date="2011-12" db="EMBL/GenBank/DDBJ databases">
        <title>Complete sequence of Clostridium clariflavum DSM 19732.</title>
        <authorList>
            <consortium name="US DOE Joint Genome Institute"/>
            <person name="Lucas S."/>
            <person name="Han J."/>
            <person name="Lapidus A."/>
            <person name="Cheng J.-F."/>
            <person name="Goodwin L."/>
            <person name="Pitluck S."/>
            <person name="Peters L."/>
            <person name="Teshima H."/>
            <person name="Detter J.C."/>
            <person name="Han C."/>
            <person name="Tapia R."/>
            <person name="Land M."/>
            <person name="Hauser L."/>
            <person name="Kyrpides N."/>
            <person name="Ivanova N."/>
            <person name="Pagani I."/>
            <person name="Kitzmiller T."/>
            <person name="Lynd L."/>
            <person name="Izquierdo J."/>
            <person name="Woyke T."/>
        </authorList>
    </citation>
    <scope>NUCLEOTIDE SEQUENCE [LARGE SCALE GENOMIC DNA]</scope>
    <source>
        <strain evidence="4">DSM 19732 / NBRC 101661 / EBR45</strain>
    </source>
</reference>
<dbReference type="Pfam" id="PF10646">
    <property type="entry name" value="Germane"/>
    <property type="match status" value="2"/>
</dbReference>
<accession>G8LYY9</accession>
<evidence type="ECO:0000256" key="1">
    <source>
        <dbReference type="SAM" id="MobiDB-lite"/>
    </source>
</evidence>
<dbReference type="RefSeq" id="WP_014254507.1">
    <property type="nucleotide sequence ID" value="NC_016627.1"/>
</dbReference>
<feature type="compositionally biased region" description="Low complexity" evidence="1">
    <location>
        <begin position="55"/>
        <end position="68"/>
    </location>
</feature>
<evidence type="ECO:0000313" key="3">
    <source>
        <dbReference type="EMBL" id="AEV67891.1"/>
    </source>
</evidence>
<dbReference type="PROSITE" id="PS51257">
    <property type="entry name" value="PROKAR_LIPOPROTEIN"/>
    <property type="match status" value="1"/>
</dbReference>
<dbReference type="InterPro" id="IPR019606">
    <property type="entry name" value="GerMN"/>
</dbReference>
<protein>
    <submittedName>
        <fullName evidence="3">Spore germination protein</fullName>
    </submittedName>
</protein>
<feature type="domain" description="GerMN" evidence="2">
    <location>
        <begin position="127"/>
        <end position="219"/>
    </location>
</feature>
<evidence type="ECO:0000313" key="4">
    <source>
        <dbReference type="Proteomes" id="UP000005435"/>
    </source>
</evidence>